<dbReference type="GO" id="GO:0009294">
    <property type="term" value="P:DNA-mediated transformation"/>
    <property type="evidence" value="ECO:0007669"/>
    <property type="project" value="InterPro"/>
</dbReference>
<organism evidence="4 5">
    <name type="scientific">Magnetovibrio blakemorei</name>
    <dbReference type="NCBI Taxonomy" id="28181"/>
    <lineage>
        <taxon>Bacteria</taxon>
        <taxon>Pseudomonadati</taxon>
        <taxon>Pseudomonadota</taxon>
        <taxon>Alphaproteobacteria</taxon>
        <taxon>Rhodospirillales</taxon>
        <taxon>Magnetovibrionaceae</taxon>
        <taxon>Magnetovibrio</taxon>
    </lineage>
</organism>
<evidence type="ECO:0000256" key="1">
    <source>
        <dbReference type="ARBA" id="ARBA00006525"/>
    </source>
</evidence>
<reference evidence="5" key="1">
    <citation type="submission" date="2016-07" db="EMBL/GenBank/DDBJ databases">
        <authorList>
            <person name="Florea S."/>
            <person name="Webb J.S."/>
            <person name="Jaromczyk J."/>
            <person name="Schardl C.L."/>
        </authorList>
    </citation>
    <scope>NUCLEOTIDE SEQUENCE [LARGE SCALE GENOMIC DNA]</scope>
    <source>
        <strain evidence="5">MV-1</strain>
    </source>
</reference>
<gene>
    <name evidence="4" type="ORF">BEN30_11215</name>
</gene>
<feature type="domain" description="Smf/DprA SLOG" evidence="2">
    <location>
        <begin position="76"/>
        <end position="281"/>
    </location>
</feature>
<dbReference type="AlphaFoldDB" id="A0A1E5Q7U9"/>
<evidence type="ECO:0000259" key="3">
    <source>
        <dbReference type="Pfam" id="PF17782"/>
    </source>
</evidence>
<dbReference type="SUPFAM" id="SSF102405">
    <property type="entry name" value="MCP/YpsA-like"/>
    <property type="match status" value="1"/>
</dbReference>
<dbReference type="InterPro" id="IPR041614">
    <property type="entry name" value="DprA_WH"/>
</dbReference>
<keyword evidence="5" id="KW-1185">Reference proteome</keyword>
<name>A0A1E5Q7U9_9PROT</name>
<dbReference type="EMBL" id="MCGG01000028">
    <property type="protein sequence ID" value="OEJ66794.1"/>
    <property type="molecule type" value="Genomic_DNA"/>
</dbReference>
<dbReference type="Pfam" id="PF21102">
    <property type="entry name" value="DprA_N"/>
    <property type="match status" value="1"/>
</dbReference>
<comment type="similarity">
    <text evidence="1">Belongs to the DprA/Smf family.</text>
</comment>
<sequence length="367" mass="39237">MSPPKNEALDWLRLIRSQNVGPMTFYKLLERFGSAKAALDALPDLAKRGGAKAFVAHPKAAAEREIEALEKLGGRLVLRTDEHFPPLLSQVEDAPPLISVLGHPHLLKKRTVAVVGARNASLSGKNFARKISADLGAAGFLVASGMARGLDAAAHQGAMDSGTVAVLGGGVDVVYPRENEALYEELCQRGAILSEVELGTKPQARHFPRRNRIISGMARATIVVEASLHSGSLITARMALEQGREVCAVPGSPSDPRAAGCNKLIKDGANLTQNAQDVLDVLLPILNSPLSEPKRLDFKEKTPSQPSDAELDRARASIQEMLSPAPVTVDELVRNCQFSPAAVALVLLELELAGRLERHPGNRVSLI</sequence>
<comment type="caution">
    <text evidence="4">The sequence shown here is derived from an EMBL/GenBank/DDBJ whole genome shotgun (WGS) entry which is preliminary data.</text>
</comment>
<dbReference type="STRING" id="28181.BEN30_11215"/>
<dbReference type="InterPro" id="IPR036388">
    <property type="entry name" value="WH-like_DNA-bd_sf"/>
</dbReference>
<dbReference type="Pfam" id="PF02481">
    <property type="entry name" value="DNA_processg_A"/>
    <property type="match status" value="1"/>
</dbReference>
<dbReference type="PANTHER" id="PTHR43022:SF1">
    <property type="entry name" value="PROTEIN SMF"/>
    <property type="match status" value="1"/>
</dbReference>
<dbReference type="OrthoDB" id="9785707at2"/>
<dbReference type="InterPro" id="IPR003488">
    <property type="entry name" value="DprA"/>
</dbReference>
<evidence type="ECO:0000259" key="2">
    <source>
        <dbReference type="Pfam" id="PF02481"/>
    </source>
</evidence>
<evidence type="ECO:0000313" key="5">
    <source>
        <dbReference type="Proteomes" id="UP000095347"/>
    </source>
</evidence>
<dbReference type="Gene3D" id="1.10.10.10">
    <property type="entry name" value="Winged helix-like DNA-binding domain superfamily/Winged helix DNA-binding domain"/>
    <property type="match status" value="1"/>
</dbReference>
<feature type="domain" description="DprA winged helix" evidence="3">
    <location>
        <begin position="303"/>
        <end position="362"/>
    </location>
</feature>
<proteinExistence type="inferred from homology"/>
<dbReference type="RefSeq" id="WP_069958170.1">
    <property type="nucleotide sequence ID" value="NZ_MCGG01000028.1"/>
</dbReference>
<accession>A0A1E5Q7U9</accession>
<dbReference type="NCBIfam" id="TIGR00732">
    <property type="entry name" value="dprA"/>
    <property type="match status" value="1"/>
</dbReference>
<dbReference type="PANTHER" id="PTHR43022">
    <property type="entry name" value="PROTEIN SMF"/>
    <property type="match status" value="1"/>
</dbReference>
<dbReference type="Pfam" id="PF17782">
    <property type="entry name" value="WHD_DprA"/>
    <property type="match status" value="1"/>
</dbReference>
<dbReference type="Proteomes" id="UP000095347">
    <property type="component" value="Unassembled WGS sequence"/>
</dbReference>
<dbReference type="Gene3D" id="3.40.50.450">
    <property type="match status" value="1"/>
</dbReference>
<dbReference type="InterPro" id="IPR057666">
    <property type="entry name" value="DrpA_SLOG"/>
</dbReference>
<protein>
    <submittedName>
        <fullName evidence="4">DNA protecting protein DprA</fullName>
    </submittedName>
</protein>
<evidence type="ECO:0000313" key="4">
    <source>
        <dbReference type="EMBL" id="OEJ66794.1"/>
    </source>
</evidence>